<sequence>MRYPSSVPSSSISYTSVKASFSGKIPTVTNIDDSHNLKYFLEKVVFQHVADDIVKSMQPNISIAVREAVKPYIIFKNVSNPHFKGFTASTPSNLQIVVGDPDVFANGLNQTLLRVRNMTVDMAKKKLLSSTELAMHNLSGTFRLKLTNGTKEYTGYADFEIENINVAPVSNMFDRNDCTSPTIIKNTKVTIDDPASFNLNTKEDELEVIKALEDGFSDTTKKKFEKAICNYLANMLNSKAGDF</sequence>
<accession>A0A6G0VQK5</accession>
<dbReference type="AlphaFoldDB" id="A0A6G0VQK5"/>
<proteinExistence type="predicted"/>
<protein>
    <submittedName>
        <fullName evidence="1">Uncharacterized protein</fullName>
    </submittedName>
</protein>
<comment type="caution">
    <text evidence="1">The sequence shown here is derived from an EMBL/GenBank/DDBJ whole genome shotgun (WGS) entry which is preliminary data.</text>
</comment>
<name>A0A6G0VQK5_APHCR</name>
<evidence type="ECO:0000313" key="2">
    <source>
        <dbReference type="Proteomes" id="UP000478052"/>
    </source>
</evidence>
<dbReference type="Proteomes" id="UP000478052">
    <property type="component" value="Unassembled WGS sequence"/>
</dbReference>
<keyword evidence="2" id="KW-1185">Reference proteome</keyword>
<dbReference type="OrthoDB" id="6608315at2759"/>
<evidence type="ECO:0000313" key="1">
    <source>
        <dbReference type="EMBL" id="KAF0705548.1"/>
    </source>
</evidence>
<reference evidence="1 2" key="1">
    <citation type="submission" date="2019-08" db="EMBL/GenBank/DDBJ databases">
        <title>Whole genome of Aphis craccivora.</title>
        <authorList>
            <person name="Voronova N.V."/>
            <person name="Shulinski R.S."/>
            <person name="Bandarenka Y.V."/>
            <person name="Zhorov D.G."/>
            <person name="Warner D."/>
        </authorList>
    </citation>
    <scope>NUCLEOTIDE SEQUENCE [LARGE SCALE GENOMIC DNA]</scope>
    <source>
        <strain evidence="1">180601</strain>
        <tissue evidence="1">Whole Body</tissue>
    </source>
</reference>
<gene>
    <name evidence="1" type="ORF">FWK35_00037147</name>
</gene>
<organism evidence="1 2">
    <name type="scientific">Aphis craccivora</name>
    <name type="common">Cowpea aphid</name>
    <dbReference type="NCBI Taxonomy" id="307492"/>
    <lineage>
        <taxon>Eukaryota</taxon>
        <taxon>Metazoa</taxon>
        <taxon>Ecdysozoa</taxon>
        <taxon>Arthropoda</taxon>
        <taxon>Hexapoda</taxon>
        <taxon>Insecta</taxon>
        <taxon>Pterygota</taxon>
        <taxon>Neoptera</taxon>
        <taxon>Paraneoptera</taxon>
        <taxon>Hemiptera</taxon>
        <taxon>Sternorrhyncha</taxon>
        <taxon>Aphidomorpha</taxon>
        <taxon>Aphidoidea</taxon>
        <taxon>Aphididae</taxon>
        <taxon>Aphidini</taxon>
        <taxon>Aphis</taxon>
        <taxon>Aphis</taxon>
    </lineage>
</organism>
<dbReference type="EMBL" id="VUJU01013209">
    <property type="protein sequence ID" value="KAF0705548.1"/>
    <property type="molecule type" value="Genomic_DNA"/>
</dbReference>